<protein>
    <submittedName>
        <fullName evidence="1">Uncharacterized protein</fullName>
    </submittedName>
</protein>
<dbReference type="AlphaFoldDB" id="A0AAU2V1B0"/>
<accession>A0AAU2V1B0</accession>
<dbReference type="EMBL" id="CP108318">
    <property type="protein sequence ID" value="WTW60920.1"/>
    <property type="molecule type" value="Genomic_DNA"/>
</dbReference>
<proteinExistence type="predicted"/>
<gene>
    <name evidence="1" type="ORF">OG549_09815</name>
</gene>
<organism evidence="1">
    <name type="scientific">Streptomyces sp. NBC_00003</name>
    <dbReference type="NCBI Taxonomy" id="2903608"/>
    <lineage>
        <taxon>Bacteria</taxon>
        <taxon>Bacillati</taxon>
        <taxon>Actinomycetota</taxon>
        <taxon>Actinomycetes</taxon>
        <taxon>Kitasatosporales</taxon>
        <taxon>Streptomycetaceae</taxon>
        <taxon>Streptomyces</taxon>
    </lineage>
</organism>
<sequence length="111" mass="11879">MASGKVTDFAGEAAAADAGVLRDCTPMMRAALNACLVHKARRRARYDLTTMFTKRITTKVKKAKEKLEEIRECRTGITPDPAFGSSGAVVDPFPDGNVPYLDGTGQGFPAT</sequence>
<evidence type="ECO:0000313" key="1">
    <source>
        <dbReference type="EMBL" id="WTW60920.1"/>
    </source>
</evidence>
<reference evidence="1" key="1">
    <citation type="submission" date="2022-10" db="EMBL/GenBank/DDBJ databases">
        <title>The complete genomes of actinobacterial strains from the NBC collection.</title>
        <authorList>
            <person name="Joergensen T.S."/>
            <person name="Alvarez Arevalo M."/>
            <person name="Sterndorff E.B."/>
            <person name="Faurdal D."/>
            <person name="Vuksanovic O."/>
            <person name="Mourched A.-S."/>
            <person name="Charusanti P."/>
            <person name="Shaw S."/>
            <person name="Blin K."/>
            <person name="Weber T."/>
        </authorList>
    </citation>
    <scope>NUCLEOTIDE SEQUENCE</scope>
    <source>
        <strain evidence="1">NBC_00003</strain>
    </source>
</reference>
<name>A0AAU2V1B0_9ACTN</name>